<accession>A0A932I3H0</accession>
<dbReference type="Pfam" id="PF13240">
    <property type="entry name" value="Zn_Ribbon_1"/>
    <property type="match status" value="1"/>
</dbReference>
<dbReference type="EMBL" id="JACPUR010000038">
    <property type="protein sequence ID" value="MBI3129215.1"/>
    <property type="molecule type" value="Genomic_DNA"/>
</dbReference>
<evidence type="ECO:0000313" key="2">
    <source>
        <dbReference type="EMBL" id="MBI3129215.1"/>
    </source>
</evidence>
<proteinExistence type="predicted"/>
<evidence type="ECO:0000259" key="1">
    <source>
        <dbReference type="Pfam" id="PF13240"/>
    </source>
</evidence>
<protein>
    <submittedName>
        <fullName evidence="2">Zinc ribbon domain-containing protein</fullName>
    </submittedName>
</protein>
<evidence type="ECO:0000313" key="3">
    <source>
        <dbReference type="Proteomes" id="UP000782312"/>
    </source>
</evidence>
<feature type="domain" description="Zinc-ribbon" evidence="1">
    <location>
        <begin position="183"/>
        <end position="205"/>
    </location>
</feature>
<gene>
    <name evidence="2" type="ORF">HYZ11_16530</name>
</gene>
<name>A0A932I3H0_UNCTE</name>
<reference evidence="2" key="1">
    <citation type="submission" date="2020-07" db="EMBL/GenBank/DDBJ databases">
        <title>Huge and variable diversity of episymbiotic CPR bacteria and DPANN archaea in groundwater ecosystems.</title>
        <authorList>
            <person name="He C.Y."/>
            <person name="Keren R."/>
            <person name="Whittaker M."/>
            <person name="Farag I.F."/>
            <person name="Doudna J."/>
            <person name="Cate J.H.D."/>
            <person name="Banfield J.F."/>
        </authorList>
    </citation>
    <scope>NUCLEOTIDE SEQUENCE</scope>
    <source>
        <strain evidence="2">NC_groundwater_763_Ag_S-0.2um_68_21</strain>
    </source>
</reference>
<dbReference type="Proteomes" id="UP000782312">
    <property type="component" value="Unassembled WGS sequence"/>
</dbReference>
<organism evidence="2 3">
    <name type="scientific">Tectimicrobiota bacterium</name>
    <dbReference type="NCBI Taxonomy" id="2528274"/>
    <lineage>
        <taxon>Bacteria</taxon>
        <taxon>Pseudomonadati</taxon>
        <taxon>Nitrospinota/Tectimicrobiota group</taxon>
        <taxon>Candidatus Tectimicrobiota</taxon>
    </lineage>
</organism>
<dbReference type="AlphaFoldDB" id="A0A932I3H0"/>
<sequence>MEILTTGIVGLTVASSFLYAVWPLVRPPEDAGSVLPDANGRETREHEITRLLLERDQAYKSIMDIEFDRQMGKLSDEDFAQMMEGARARALEVLRKLEARGVEEGAVPVRIDEREAGLAAEQFAAGAEAAGEEDEEEESAEDSLDARLEEEILAYRKVKPAEGAPKPAPRPAAKPRAASAARFCPSCGAKAGESHNFCAACGFKLK</sequence>
<comment type="caution">
    <text evidence="2">The sequence shown here is derived from an EMBL/GenBank/DDBJ whole genome shotgun (WGS) entry which is preliminary data.</text>
</comment>
<dbReference type="InterPro" id="IPR026870">
    <property type="entry name" value="Zinc_ribbon_dom"/>
</dbReference>